<keyword evidence="9" id="KW-1185">Reference proteome</keyword>
<dbReference type="SUPFAM" id="SSF50630">
    <property type="entry name" value="Acid proteases"/>
    <property type="match status" value="1"/>
</dbReference>
<dbReference type="EMBL" id="BKCP01007737">
    <property type="protein sequence ID" value="GER47067.1"/>
    <property type="molecule type" value="Genomic_DNA"/>
</dbReference>
<dbReference type="InterPro" id="IPR021109">
    <property type="entry name" value="Peptidase_aspartic_dom_sf"/>
</dbReference>
<evidence type="ECO:0000313" key="9">
    <source>
        <dbReference type="Proteomes" id="UP000325081"/>
    </source>
</evidence>
<dbReference type="Gene3D" id="2.40.70.10">
    <property type="entry name" value="Acid Proteases"/>
    <property type="match status" value="2"/>
</dbReference>
<keyword evidence="5" id="KW-0325">Glycoprotein</keyword>
<dbReference type="Pfam" id="PF14541">
    <property type="entry name" value="TAXi_C"/>
    <property type="match status" value="1"/>
</dbReference>
<organism evidence="8 9">
    <name type="scientific">Striga asiatica</name>
    <name type="common">Asiatic witchweed</name>
    <name type="synonym">Buchnera asiatica</name>
    <dbReference type="NCBI Taxonomy" id="4170"/>
    <lineage>
        <taxon>Eukaryota</taxon>
        <taxon>Viridiplantae</taxon>
        <taxon>Streptophyta</taxon>
        <taxon>Embryophyta</taxon>
        <taxon>Tracheophyta</taxon>
        <taxon>Spermatophyta</taxon>
        <taxon>Magnoliopsida</taxon>
        <taxon>eudicotyledons</taxon>
        <taxon>Gunneridae</taxon>
        <taxon>Pentapetalae</taxon>
        <taxon>asterids</taxon>
        <taxon>lamiids</taxon>
        <taxon>Lamiales</taxon>
        <taxon>Orobanchaceae</taxon>
        <taxon>Buchnereae</taxon>
        <taxon>Striga</taxon>
    </lineage>
</organism>
<dbReference type="GO" id="GO:0006508">
    <property type="term" value="P:proteolysis"/>
    <property type="evidence" value="ECO:0007669"/>
    <property type="project" value="UniProtKB-KW"/>
</dbReference>
<dbReference type="PANTHER" id="PTHR47967:SF31">
    <property type="entry name" value="ASPARTYL PROTEASE FAMILY PROTEIN"/>
    <property type="match status" value="1"/>
</dbReference>
<sequence>MASCKSLFIIFLTTLIYICDSTTVEKKPPARSQSFRLELGSLSKSSISKYAATSPSSSSSSRTYNSSVRVSSGPIVFLPIGTPSQLVPLVLDTGSQLSWAHCSPKRSKNSSAFIPSLSSSYHPILCRNNSNCPTSHPDDQVPLTCTNLRCTFSVSYADGTPSEGSLVHDTFTFSDSHNSPSPLIIGCSHDKDSSGAEGILGMNLGNFSLVSQLQISKFSYCISSNNLGFFYIGDNTNNPNYITKRIDFTNFPGDVRPNLDEHAYTVTLVAIRINGTKLNVSESAFRPDANGSGQTILDSATGPMYLVDEAYAEVKSRVESLTGARFNMTTSKDGLFEMCFTGNNNVTAAAERIGELGLVFDGGVEMVIPMERAMVDEGDGVSCVGIVNSMSRPGNILGHLMFRDVLMEYDVVNKKIGFGESTGCGS</sequence>
<comment type="similarity">
    <text evidence="1">Belongs to the peptidase A1 family.</text>
</comment>
<dbReference type="GO" id="GO:0004190">
    <property type="term" value="F:aspartic-type endopeptidase activity"/>
    <property type="evidence" value="ECO:0007669"/>
    <property type="project" value="UniProtKB-KW"/>
</dbReference>
<keyword evidence="3" id="KW-0064">Aspartyl protease</keyword>
<keyword evidence="4" id="KW-0378">Hydrolase</keyword>
<feature type="signal peptide" evidence="6">
    <location>
        <begin position="1"/>
        <end position="21"/>
    </location>
</feature>
<dbReference type="AlphaFoldDB" id="A0A5A7QRM3"/>
<dbReference type="InterPro" id="IPR032799">
    <property type="entry name" value="TAXi_C"/>
</dbReference>
<feature type="domain" description="Peptidase A1" evidence="7">
    <location>
        <begin position="74"/>
        <end position="419"/>
    </location>
</feature>
<evidence type="ECO:0000256" key="5">
    <source>
        <dbReference type="ARBA" id="ARBA00023180"/>
    </source>
</evidence>
<keyword evidence="6" id="KW-0732">Signal</keyword>
<dbReference type="InterPro" id="IPR051708">
    <property type="entry name" value="Plant_Aspart_Prot_A1"/>
</dbReference>
<dbReference type="PROSITE" id="PS00141">
    <property type="entry name" value="ASP_PROTEASE"/>
    <property type="match status" value="1"/>
</dbReference>
<dbReference type="InterPro" id="IPR001969">
    <property type="entry name" value="Aspartic_peptidase_AS"/>
</dbReference>
<evidence type="ECO:0000256" key="2">
    <source>
        <dbReference type="ARBA" id="ARBA00022670"/>
    </source>
</evidence>
<dbReference type="PROSITE" id="PS51767">
    <property type="entry name" value="PEPTIDASE_A1"/>
    <property type="match status" value="1"/>
</dbReference>
<reference evidence="9" key="1">
    <citation type="journal article" date="2019" name="Curr. Biol.">
        <title>Genome Sequence of Striga asiatica Provides Insight into the Evolution of Plant Parasitism.</title>
        <authorList>
            <person name="Yoshida S."/>
            <person name="Kim S."/>
            <person name="Wafula E.K."/>
            <person name="Tanskanen J."/>
            <person name="Kim Y.M."/>
            <person name="Honaas L."/>
            <person name="Yang Z."/>
            <person name="Spallek T."/>
            <person name="Conn C.E."/>
            <person name="Ichihashi Y."/>
            <person name="Cheong K."/>
            <person name="Cui S."/>
            <person name="Der J.P."/>
            <person name="Gundlach H."/>
            <person name="Jiao Y."/>
            <person name="Hori C."/>
            <person name="Ishida J.K."/>
            <person name="Kasahara H."/>
            <person name="Kiba T."/>
            <person name="Kim M.S."/>
            <person name="Koo N."/>
            <person name="Laohavisit A."/>
            <person name="Lee Y.H."/>
            <person name="Lumba S."/>
            <person name="McCourt P."/>
            <person name="Mortimer J.C."/>
            <person name="Mutuku J.M."/>
            <person name="Nomura T."/>
            <person name="Sasaki-Sekimoto Y."/>
            <person name="Seto Y."/>
            <person name="Wang Y."/>
            <person name="Wakatake T."/>
            <person name="Sakakibara H."/>
            <person name="Demura T."/>
            <person name="Yamaguchi S."/>
            <person name="Yoneyama K."/>
            <person name="Manabe R.I."/>
            <person name="Nelson D.C."/>
            <person name="Schulman A.H."/>
            <person name="Timko M.P."/>
            <person name="dePamphilis C.W."/>
            <person name="Choi D."/>
            <person name="Shirasu K."/>
        </authorList>
    </citation>
    <scope>NUCLEOTIDE SEQUENCE [LARGE SCALE GENOMIC DNA]</scope>
    <source>
        <strain evidence="9">cv. UVA1</strain>
    </source>
</reference>
<evidence type="ECO:0000313" key="8">
    <source>
        <dbReference type="EMBL" id="GER47067.1"/>
    </source>
</evidence>
<comment type="caution">
    <text evidence="8">The sequence shown here is derived from an EMBL/GenBank/DDBJ whole genome shotgun (WGS) entry which is preliminary data.</text>
</comment>
<dbReference type="Proteomes" id="UP000325081">
    <property type="component" value="Unassembled WGS sequence"/>
</dbReference>
<evidence type="ECO:0000256" key="4">
    <source>
        <dbReference type="ARBA" id="ARBA00022801"/>
    </source>
</evidence>
<dbReference type="OrthoDB" id="771136at2759"/>
<evidence type="ECO:0000259" key="7">
    <source>
        <dbReference type="PROSITE" id="PS51767"/>
    </source>
</evidence>
<dbReference type="CDD" id="cd05476">
    <property type="entry name" value="pepsin_A_like_plant"/>
    <property type="match status" value="1"/>
</dbReference>
<protein>
    <submittedName>
        <fullName evidence="8">Eukaryotic aspartyl protease family protein</fullName>
    </submittedName>
</protein>
<feature type="chain" id="PRO_5022713037" evidence="6">
    <location>
        <begin position="22"/>
        <end position="426"/>
    </location>
</feature>
<dbReference type="InterPro" id="IPR034161">
    <property type="entry name" value="Pepsin-like_plant"/>
</dbReference>
<gene>
    <name evidence="8" type="ORF">STAS_24133</name>
</gene>
<name>A0A5A7QRM3_STRAF</name>
<proteinExistence type="inferred from homology"/>
<dbReference type="PANTHER" id="PTHR47967">
    <property type="entry name" value="OS07G0603500 PROTEIN-RELATED"/>
    <property type="match status" value="1"/>
</dbReference>
<dbReference type="GO" id="GO:0005576">
    <property type="term" value="C:extracellular region"/>
    <property type="evidence" value="ECO:0007669"/>
    <property type="project" value="TreeGrafter"/>
</dbReference>
<dbReference type="InterPro" id="IPR032861">
    <property type="entry name" value="TAXi_N"/>
</dbReference>
<dbReference type="InterPro" id="IPR033121">
    <property type="entry name" value="PEPTIDASE_A1"/>
</dbReference>
<keyword evidence="2 8" id="KW-0645">Protease</keyword>
<dbReference type="Pfam" id="PF14543">
    <property type="entry name" value="TAXi_N"/>
    <property type="match status" value="1"/>
</dbReference>
<evidence type="ECO:0000256" key="1">
    <source>
        <dbReference type="ARBA" id="ARBA00007447"/>
    </source>
</evidence>
<evidence type="ECO:0000256" key="6">
    <source>
        <dbReference type="SAM" id="SignalP"/>
    </source>
</evidence>
<accession>A0A5A7QRM3</accession>
<evidence type="ECO:0000256" key="3">
    <source>
        <dbReference type="ARBA" id="ARBA00022750"/>
    </source>
</evidence>